<dbReference type="Proteomes" id="UP000027135">
    <property type="component" value="Unassembled WGS sequence"/>
</dbReference>
<dbReference type="SUPFAM" id="SSF48264">
    <property type="entry name" value="Cytochrome P450"/>
    <property type="match status" value="1"/>
</dbReference>
<sequence>MAIIYSRYFNNCAIFKAARSLSSFSKNINIAGSKKIKPFKDIPGPVRLPIIGNLYQYKFGKYKIDRYHKVLEDLYEKYGPLVRQDLGNGTIIHIFDPEDIRTVYINEGTMPHVVPLQETAQLYRQTRNMSLGLGNVNGDEWHRLRSAVRQMMLRKSEVHYYLPLVQEVATDFVEHVKRKRGENGEVEDLPDEVAKWSQESAGVVCFETRLGCLSGSDNEERAQAMVNANKVMFHLSGLLKFSLPVYKYISTPKWRKLLEAEDFFYGTATKYVNATINEIDNLIQRNELPEGKYNFMAYLLSRKELSRKDATIITFSLFADGLSTTVPALLYNLYCLATNPEIQEKAYQEVYSCLKRGDSITYAIINKLSYLKAVVKETFRLYPIGTEISRIIVKDLVLSGYHVPADTHVNLNPHVHFKSEEYFPKALEFLPERWLRGGESNDIHPYLLTPFGHGVRTCAGMRFAEQDLYVALCCILLNFKLQYPVKDPLEQIYSTLLFPDGAVRIQFISRN</sequence>
<comment type="similarity">
    <text evidence="2 9">Belongs to the cytochrome P450 family.</text>
</comment>
<dbReference type="eggNOG" id="KOG0159">
    <property type="taxonomic scope" value="Eukaryota"/>
</dbReference>
<evidence type="ECO:0000256" key="4">
    <source>
        <dbReference type="ARBA" id="ARBA00022723"/>
    </source>
</evidence>
<evidence type="ECO:0000256" key="6">
    <source>
        <dbReference type="ARBA" id="ARBA00023004"/>
    </source>
</evidence>
<evidence type="ECO:0000256" key="7">
    <source>
        <dbReference type="ARBA" id="ARBA00023033"/>
    </source>
</evidence>
<dbReference type="GO" id="GO:0016705">
    <property type="term" value="F:oxidoreductase activity, acting on paired donors, with incorporation or reduction of molecular oxygen"/>
    <property type="evidence" value="ECO:0007669"/>
    <property type="project" value="InterPro"/>
</dbReference>
<comment type="cofactor">
    <cofactor evidence="1 8">
        <name>heme</name>
        <dbReference type="ChEBI" id="CHEBI:30413"/>
    </cofactor>
</comment>
<gene>
    <name evidence="10" type="ORF">L798_11917</name>
</gene>
<dbReference type="PROSITE" id="PS00086">
    <property type="entry name" value="CYTOCHROME_P450"/>
    <property type="match status" value="1"/>
</dbReference>
<dbReference type="InterPro" id="IPR050479">
    <property type="entry name" value="CYP11_CYP27_families"/>
</dbReference>
<keyword evidence="6 8" id="KW-0408">Iron</keyword>
<dbReference type="EMBL" id="KK852908">
    <property type="protein sequence ID" value="KDR13959.1"/>
    <property type="molecule type" value="Genomic_DNA"/>
</dbReference>
<keyword evidence="3 8" id="KW-0349">Heme</keyword>
<reference evidence="10 11" key="1">
    <citation type="journal article" date="2014" name="Nat. Commun.">
        <title>Molecular traces of alternative social organization in a termite genome.</title>
        <authorList>
            <person name="Terrapon N."/>
            <person name="Li C."/>
            <person name="Robertson H.M."/>
            <person name="Ji L."/>
            <person name="Meng X."/>
            <person name="Booth W."/>
            <person name="Chen Z."/>
            <person name="Childers C.P."/>
            <person name="Glastad K.M."/>
            <person name="Gokhale K."/>
            <person name="Gowin J."/>
            <person name="Gronenberg W."/>
            <person name="Hermansen R.A."/>
            <person name="Hu H."/>
            <person name="Hunt B.G."/>
            <person name="Huylmans A.K."/>
            <person name="Khalil S.M."/>
            <person name="Mitchell R.D."/>
            <person name="Munoz-Torres M.C."/>
            <person name="Mustard J.A."/>
            <person name="Pan H."/>
            <person name="Reese J.T."/>
            <person name="Scharf M.E."/>
            <person name="Sun F."/>
            <person name="Vogel H."/>
            <person name="Xiao J."/>
            <person name="Yang W."/>
            <person name="Yang Z."/>
            <person name="Yang Z."/>
            <person name="Zhou J."/>
            <person name="Zhu J."/>
            <person name="Brent C.S."/>
            <person name="Elsik C.G."/>
            <person name="Goodisman M.A."/>
            <person name="Liberles D.A."/>
            <person name="Roe R.M."/>
            <person name="Vargo E.L."/>
            <person name="Vilcinskas A."/>
            <person name="Wang J."/>
            <person name="Bornberg-Bauer E."/>
            <person name="Korb J."/>
            <person name="Zhang G."/>
            <person name="Liebig J."/>
        </authorList>
    </citation>
    <scope>NUCLEOTIDE SEQUENCE [LARGE SCALE GENOMIC DNA]</scope>
    <source>
        <tissue evidence="10">Whole organism</tissue>
    </source>
</reference>
<dbReference type="OrthoDB" id="3945418at2759"/>
<dbReference type="InterPro" id="IPR002401">
    <property type="entry name" value="Cyt_P450_E_grp-I"/>
</dbReference>
<dbReference type="PRINTS" id="PR00385">
    <property type="entry name" value="P450"/>
</dbReference>
<dbReference type="InterPro" id="IPR036396">
    <property type="entry name" value="Cyt_P450_sf"/>
</dbReference>
<dbReference type="PANTHER" id="PTHR24279:SF120">
    <property type="entry name" value="CYTOCHROME P450"/>
    <property type="match status" value="1"/>
</dbReference>
<keyword evidence="7 9" id="KW-0503">Monooxygenase</keyword>
<dbReference type="CDD" id="cd11054">
    <property type="entry name" value="CYP24A1-like"/>
    <property type="match status" value="1"/>
</dbReference>
<dbReference type="STRING" id="136037.A0A067QV94"/>
<dbReference type="PRINTS" id="PR00463">
    <property type="entry name" value="EP450I"/>
</dbReference>
<keyword evidence="11" id="KW-1185">Reference proteome</keyword>
<accession>A0A067QV94</accession>
<dbReference type="PANTHER" id="PTHR24279">
    <property type="entry name" value="CYTOCHROME P450"/>
    <property type="match status" value="1"/>
</dbReference>
<evidence type="ECO:0000313" key="10">
    <source>
        <dbReference type="EMBL" id="KDR13959.1"/>
    </source>
</evidence>
<evidence type="ECO:0000256" key="3">
    <source>
        <dbReference type="ARBA" id="ARBA00022617"/>
    </source>
</evidence>
<proteinExistence type="inferred from homology"/>
<feature type="binding site" description="axial binding residue" evidence="8">
    <location>
        <position position="458"/>
    </location>
    <ligand>
        <name>heme</name>
        <dbReference type="ChEBI" id="CHEBI:30413"/>
    </ligand>
    <ligandPart>
        <name>Fe</name>
        <dbReference type="ChEBI" id="CHEBI:18248"/>
    </ligandPart>
</feature>
<dbReference type="InterPro" id="IPR017972">
    <property type="entry name" value="Cyt_P450_CS"/>
</dbReference>
<evidence type="ECO:0000256" key="5">
    <source>
        <dbReference type="ARBA" id="ARBA00023002"/>
    </source>
</evidence>
<dbReference type="GO" id="GO:0004497">
    <property type="term" value="F:monooxygenase activity"/>
    <property type="evidence" value="ECO:0007669"/>
    <property type="project" value="UniProtKB-KW"/>
</dbReference>
<dbReference type="OMA" id="HGTRMCA"/>
<evidence type="ECO:0000256" key="9">
    <source>
        <dbReference type="RuleBase" id="RU000461"/>
    </source>
</evidence>
<evidence type="ECO:0000256" key="8">
    <source>
        <dbReference type="PIRSR" id="PIRSR602401-1"/>
    </source>
</evidence>
<dbReference type="InParanoid" id="A0A067QV94"/>
<dbReference type="InterPro" id="IPR001128">
    <property type="entry name" value="Cyt_P450"/>
</dbReference>
<dbReference type="AlphaFoldDB" id="A0A067QV94"/>
<keyword evidence="5 9" id="KW-0560">Oxidoreductase</keyword>
<dbReference type="Gene3D" id="1.10.630.10">
    <property type="entry name" value="Cytochrome P450"/>
    <property type="match status" value="1"/>
</dbReference>
<dbReference type="GO" id="GO:0020037">
    <property type="term" value="F:heme binding"/>
    <property type="evidence" value="ECO:0007669"/>
    <property type="project" value="InterPro"/>
</dbReference>
<dbReference type="FunFam" id="1.10.630.10:FF:000006">
    <property type="entry name" value="Cytochrome P450 302a1, mitochondrial"/>
    <property type="match status" value="1"/>
</dbReference>
<name>A0A067QV94_ZOONE</name>
<evidence type="ECO:0000256" key="2">
    <source>
        <dbReference type="ARBA" id="ARBA00010617"/>
    </source>
</evidence>
<dbReference type="Pfam" id="PF00067">
    <property type="entry name" value="p450"/>
    <property type="match status" value="1"/>
</dbReference>
<keyword evidence="4 8" id="KW-0479">Metal-binding</keyword>
<evidence type="ECO:0000256" key="1">
    <source>
        <dbReference type="ARBA" id="ARBA00001971"/>
    </source>
</evidence>
<organism evidence="10 11">
    <name type="scientific">Zootermopsis nevadensis</name>
    <name type="common">Dampwood termite</name>
    <dbReference type="NCBI Taxonomy" id="136037"/>
    <lineage>
        <taxon>Eukaryota</taxon>
        <taxon>Metazoa</taxon>
        <taxon>Ecdysozoa</taxon>
        <taxon>Arthropoda</taxon>
        <taxon>Hexapoda</taxon>
        <taxon>Insecta</taxon>
        <taxon>Pterygota</taxon>
        <taxon>Neoptera</taxon>
        <taxon>Polyneoptera</taxon>
        <taxon>Dictyoptera</taxon>
        <taxon>Blattodea</taxon>
        <taxon>Blattoidea</taxon>
        <taxon>Termitoidae</taxon>
        <taxon>Termopsidae</taxon>
        <taxon>Zootermopsis</taxon>
    </lineage>
</organism>
<evidence type="ECO:0000313" key="11">
    <source>
        <dbReference type="Proteomes" id="UP000027135"/>
    </source>
</evidence>
<dbReference type="GO" id="GO:0005506">
    <property type="term" value="F:iron ion binding"/>
    <property type="evidence" value="ECO:0007669"/>
    <property type="project" value="InterPro"/>
</dbReference>
<protein>
    <submittedName>
        <fullName evidence="10">Putative cytochrome P450 CYP44</fullName>
    </submittedName>
</protein>